<dbReference type="SMART" id="SM00922">
    <property type="entry name" value="MR_MLE"/>
    <property type="match status" value="1"/>
</dbReference>
<dbReference type="InterPro" id="IPR029017">
    <property type="entry name" value="Enolase-like_N"/>
</dbReference>
<evidence type="ECO:0000313" key="3">
    <source>
        <dbReference type="EMBL" id="QZN96119.1"/>
    </source>
</evidence>
<dbReference type="Gene3D" id="3.20.20.120">
    <property type="entry name" value="Enolase-like C-terminal domain"/>
    <property type="match status" value="1"/>
</dbReference>
<reference evidence="3 4" key="1">
    <citation type="submission" date="2021-08" db="EMBL/GenBank/DDBJ databases">
        <title>Culture and genomic analysis of Symbiopectobacterium purcellii sp. nov. gen. nov., isolated from the leafhopper Empoasca decipiens.</title>
        <authorList>
            <person name="Nadal-Jimenez P."/>
            <person name="Siozios S."/>
            <person name="Halliday N."/>
            <person name="Camara M."/>
            <person name="Hurst G.D.D."/>
        </authorList>
    </citation>
    <scope>NUCLEOTIDE SEQUENCE [LARGE SCALE GENOMIC DNA]</scope>
    <source>
        <strain evidence="3 4">SyEd1</strain>
    </source>
</reference>
<dbReference type="Pfam" id="PF02746">
    <property type="entry name" value="MR_MLE_N"/>
    <property type="match status" value="1"/>
</dbReference>
<dbReference type="InterPro" id="IPR029065">
    <property type="entry name" value="Enolase_C-like"/>
</dbReference>
<dbReference type="SFLD" id="SFLDG00179">
    <property type="entry name" value="mandelate_racemase"/>
    <property type="match status" value="1"/>
</dbReference>
<dbReference type="InterPro" id="IPR013341">
    <property type="entry name" value="Mandelate_racemase_N_dom"/>
</dbReference>
<feature type="domain" description="Mandelate racemase/muconate lactonizing enzyme C-terminal" evidence="2">
    <location>
        <begin position="134"/>
        <end position="240"/>
    </location>
</feature>
<dbReference type="Gene3D" id="3.30.390.10">
    <property type="entry name" value="Enolase-like, N-terminal domain"/>
    <property type="match status" value="1"/>
</dbReference>
<dbReference type="InterPro" id="IPR036849">
    <property type="entry name" value="Enolase-like_C_sf"/>
</dbReference>
<evidence type="ECO:0000259" key="2">
    <source>
        <dbReference type="SMART" id="SM00922"/>
    </source>
</evidence>
<dbReference type="InterPro" id="IPR034593">
    <property type="entry name" value="DgoD-like"/>
</dbReference>
<protein>
    <submittedName>
        <fullName evidence="3">Mandelate racemase/muconate lactonizing enzyme family protein</fullName>
    </submittedName>
</protein>
<keyword evidence="1" id="KW-0456">Lyase</keyword>
<name>A0ABX9AND4_9ENTR</name>
<dbReference type="Pfam" id="PF13378">
    <property type="entry name" value="MR_MLE_C"/>
    <property type="match status" value="1"/>
</dbReference>
<dbReference type="PANTHER" id="PTHR48080">
    <property type="entry name" value="D-GALACTONATE DEHYDRATASE-RELATED"/>
    <property type="match status" value="1"/>
</dbReference>
<accession>A0ABX9AND4</accession>
<evidence type="ECO:0000256" key="1">
    <source>
        <dbReference type="ARBA" id="ARBA00023239"/>
    </source>
</evidence>
<dbReference type="SUPFAM" id="SSF51604">
    <property type="entry name" value="Enolase C-terminal domain-like"/>
    <property type="match status" value="1"/>
</dbReference>
<dbReference type="Proteomes" id="UP000825886">
    <property type="component" value="Chromosome"/>
</dbReference>
<dbReference type="PANTHER" id="PTHR48080:SF2">
    <property type="entry name" value="D-GALACTONATE DEHYDRATASE"/>
    <property type="match status" value="1"/>
</dbReference>
<gene>
    <name evidence="3" type="ORF">K6K13_01085</name>
</gene>
<dbReference type="SFLD" id="SFLDS00001">
    <property type="entry name" value="Enolase"/>
    <property type="match status" value="1"/>
</dbReference>
<proteinExistence type="predicted"/>
<dbReference type="RefSeq" id="WP_222159182.1">
    <property type="nucleotide sequence ID" value="NZ_CP081864.1"/>
</dbReference>
<dbReference type="SUPFAM" id="SSF54826">
    <property type="entry name" value="Enolase N-terminal domain-like"/>
    <property type="match status" value="1"/>
</dbReference>
<sequence>MKITNIETFFYHPGGGKNLLFVKVDTDEGIYGWGEAYVTNTKEKVVSEYLNAISPLVIGREAYHIRHFGQTLLDDFAIRRNSVDLLCAWSAIELALWDIVGKKAGLPLHRILGGAVREKIRLYANGWWFGAKSIDDTVKRALNVVAQGYDAIKWDPFPGPWRTFISRADETAAVENVKAVREAVGPNVELLIDGHRRLAPNHAIRVIERLEEYDIGWYEEPCPPENIDLTVEVKRSTHTPIVLGEALYTKEGFVPVFEKRAADIINPDICAVGGLLSMLEIAALAAPHGVAVTPHNYNSPIVGLAVTVHLSAVIPNFNIAEVFVNLIEPTQSIATQGITIANGWADVPDAPGLGIDLDINELKKRPYSPLPGKGLRDYREEFPRKVATVAPNVFNPA</sequence>
<dbReference type="EMBL" id="CP081864">
    <property type="protein sequence ID" value="QZN96119.1"/>
    <property type="molecule type" value="Genomic_DNA"/>
</dbReference>
<dbReference type="InterPro" id="IPR013342">
    <property type="entry name" value="Mandelate_racemase_C"/>
</dbReference>
<dbReference type="CDD" id="cd03316">
    <property type="entry name" value="MR_like"/>
    <property type="match status" value="1"/>
</dbReference>
<organism evidence="3 4">
    <name type="scientific">Symbiopectobacterium purcellii</name>
    <dbReference type="NCBI Taxonomy" id="2871826"/>
    <lineage>
        <taxon>Bacteria</taxon>
        <taxon>Pseudomonadati</taxon>
        <taxon>Pseudomonadota</taxon>
        <taxon>Gammaproteobacteria</taxon>
        <taxon>Enterobacterales</taxon>
        <taxon>Enterobacteriaceae</taxon>
    </lineage>
</organism>
<evidence type="ECO:0000313" key="4">
    <source>
        <dbReference type="Proteomes" id="UP000825886"/>
    </source>
</evidence>
<keyword evidence="4" id="KW-1185">Reference proteome</keyword>